<evidence type="ECO:0000313" key="3">
    <source>
        <dbReference type="WBParaSite" id="L893_g27097.t1"/>
    </source>
</evidence>
<name>A0A1I7ZK42_9BILA</name>
<organism evidence="2 3">
    <name type="scientific">Steinernema glaseri</name>
    <dbReference type="NCBI Taxonomy" id="37863"/>
    <lineage>
        <taxon>Eukaryota</taxon>
        <taxon>Metazoa</taxon>
        <taxon>Ecdysozoa</taxon>
        <taxon>Nematoda</taxon>
        <taxon>Chromadorea</taxon>
        <taxon>Rhabditida</taxon>
        <taxon>Tylenchina</taxon>
        <taxon>Panagrolaimomorpha</taxon>
        <taxon>Strongyloidoidea</taxon>
        <taxon>Steinernematidae</taxon>
        <taxon>Steinernema</taxon>
    </lineage>
</organism>
<dbReference type="AlphaFoldDB" id="A0A1I7ZK42"/>
<keyword evidence="2" id="KW-1185">Reference proteome</keyword>
<dbReference type="WBParaSite" id="L893_g27097.t1">
    <property type="protein sequence ID" value="L893_g27097.t1"/>
    <property type="gene ID" value="L893_g27097"/>
</dbReference>
<protein>
    <submittedName>
        <fullName evidence="3">CHAT domain-containing protein</fullName>
    </submittedName>
</protein>
<reference evidence="3" key="1">
    <citation type="submission" date="2016-11" db="UniProtKB">
        <authorList>
            <consortium name="WormBaseParasite"/>
        </authorList>
    </citation>
    <scope>IDENTIFICATION</scope>
</reference>
<sequence length="517" mass="59137">MHWSRLFVWHRKQYNSALLEVHILSKLDACNIPFTMRSTIFFLAALLLLSCCSLTSASYENVIACVPSPVLAFKWSAREAQFVMVDHYGYGCDLGSIFWICRSAYKNVSYGVELKEAQKKFADVPLYLDNGRTTGRKEVMKIKLFKCVQDEVHVEEPSVPEGSWSDRLSIVKWGECMSEEDWLTESTEECGKKPTNYVLGAQCGDQEKYVEVTFVCDKPRTSVYADFLETKKNYHRKIEFELFGRLAKTVADFQEAKKGDQEGALSTYIAGLKRALGTAVFQHTLTQNYTAHPSYDGTLEYLDYYKYYYSRETAFRAAKKYVIALGDRRSLMLFRLATNLLMNDTNTNRRTAIQEALMQYDIENVKIVQNVQKYFSEFEERLKEYYVEYLKENTFGIAAKHLGFLNESGASGRLASMYQEIFRPGFIDQKYMDNSTYSTRKIRATEKESTSQQFPEPVQPLSPPTSRPTQPSPTTQSSNAIERPAYQESSGHEAMKDAAKCASTAFTVLCILVSYVL</sequence>
<evidence type="ECO:0000256" key="1">
    <source>
        <dbReference type="SAM" id="MobiDB-lite"/>
    </source>
</evidence>
<evidence type="ECO:0000313" key="2">
    <source>
        <dbReference type="Proteomes" id="UP000095287"/>
    </source>
</evidence>
<proteinExistence type="predicted"/>
<feature type="compositionally biased region" description="Pro residues" evidence="1">
    <location>
        <begin position="457"/>
        <end position="466"/>
    </location>
</feature>
<accession>A0A1I7ZK42</accession>
<feature type="region of interest" description="Disordered" evidence="1">
    <location>
        <begin position="444"/>
        <end position="491"/>
    </location>
</feature>
<dbReference type="Proteomes" id="UP000095287">
    <property type="component" value="Unplaced"/>
</dbReference>
<feature type="compositionally biased region" description="Low complexity" evidence="1">
    <location>
        <begin position="467"/>
        <end position="478"/>
    </location>
</feature>